<dbReference type="RefSeq" id="WP_120180069.1">
    <property type="nucleotide sequence ID" value="NZ_MBTA01000001.1"/>
</dbReference>
<feature type="domain" description="HTH lacI-type" evidence="4">
    <location>
        <begin position="4"/>
        <end position="58"/>
    </location>
</feature>
<evidence type="ECO:0000256" key="1">
    <source>
        <dbReference type="ARBA" id="ARBA00023015"/>
    </source>
</evidence>
<dbReference type="SUPFAM" id="SSF47413">
    <property type="entry name" value="lambda repressor-like DNA-binding domains"/>
    <property type="match status" value="1"/>
</dbReference>
<dbReference type="InterPro" id="IPR000843">
    <property type="entry name" value="HTH_LacI"/>
</dbReference>
<keyword evidence="6" id="KW-1185">Reference proteome</keyword>
<evidence type="ECO:0000313" key="5">
    <source>
        <dbReference type="EMBL" id="RKD20155.1"/>
    </source>
</evidence>
<dbReference type="Pfam" id="PF00356">
    <property type="entry name" value="LacI"/>
    <property type="match status" value="1"/>
</dbReference>
<dbReference type="PROSITE" id="PS50932">
    <property type="entry name" value="HTH_LACI_2"/>
    <property type="match status" value="1"/>
</dbReference>
<proteinExistence type="predicted"/>
<dbReference type="Gene3D" id="3.40.50.2300">
    <property type="match status" value="2"/>
</dbReference>
<evidence type="ECO:0000256" key="3">
    <source>
        <dbReference type="ARBA" id="ARBA00023163"/>
    </source>
</evidence>
<dbReference type="SUPFAM" id="SSF53822">
    <property type="entry name" value="Periplasmic binding protein-like I"/>
    <property type="match status" value="1"/>
</dbReference>
<dbReference type="CDD" id="cd06267">
    <property type="entry name" value="PBP1_LacI_sugar_binding-like"/>
    <property type="match status" value="1"/>
</dbReference>
<dbReference type="PANTHER" id="PTHR30146">
    <property type="entry name" value="LACI-RELATED TRANSCRIPTIONAL REPRESSOR"/>
    <property type="match status" value="1"/>
</dbReference>
<dbReference type="Gene3D" id="1.10.260.40">
    <property type="entry name" value="lambda repressor-like DNA-binding domains"/>
    <property type="match status" value="1"/>
</dbReference>
<organism evidence="5 6">
    <name type="scientific">Pelobium manganitolerans</name>
    <dbReference type="NCBI Taxonomy" id="1842495"/>
    <lineage>
        <taxon>Bacteria</taxon>
        <taxon>Pseudomonadati</taxon>
        <taxon>Bacteroidota</taxon>
        <taxon>Sphingobacteriia</taxon>
        <taxon>Sphingobacteriales</taxon>
        <taxon>Sphingobacteriaceae</taxon>
        <taxon>Pelobium</taxon>
    </lineage>
</organism>
<dbReference type="EMBL" id="MBTA01000001">
    <property type="protein sequence ID" value="RKD20155.1"/>
    <property type="molecule type" value="Genomic_DNA"/>
</dbReference>
<keyword evidence="1" id="KW-0805">Transcription regulation</keyword>
<dbReference type="Pfam" id="PF13377">
    <property type="entry name" value="Peripla_BP_3"/>
    <property type="match status" value="1"/>
</dbReference>
<dbReference type="GO" id="GO:0003700">
    <property type="term" value="F:DNA-binding transcription factor activity"/>
    <property type="evidence" value="ECO:0007669"/>
    <property type="project" value="TreeGrafter"/>
</dbReference>
<sequence>MAGINIKQLAEALNLSTSTISRAFRNNSGIKQVTKDLILAKAKELNYQPNHYASSLRDQKSKTIAIIVPELANNYFSQAIHGIEKVAKGHGYNILIYATEDDFEKEVDVITHLHNGRAEGIIISVSGEAVNHNYLHEFGAKRLPMVQFDRVYEDIDTPKIITDDYESSFKATEHLIDKGCKRIAFLVVQNDLSIGKVRERGYVDALKKHGIAVDESLVINCSNSYEENDPIIKHALQNLHIDGIFASVERLAFATYYACYDLNINIPLDLKIISFSSLEIAPLLNPSLTTVTQPAVEIGSLAAKLLFDILNGKGEQKEAKNKVVLASKIIYRTSTN</sequence>
<evidence type="ECO:0000256" key="2">
    <source>
        <dbReference type="ARBA" id="ARBA00023125"/>
    </source>
</evidence>
<gene>
    <name evidence="5" type="ORF">BCY91_00580</name>
</gene>
<reference evidence="5 6" key="1">
    <citation type="submission" date="2016-07" db="EMBL/GenBank/DDBJ databases">
        <title>Genome of Pelobium manganitolerans.</title>
        <authorList>
            <person name="Wu S."/>
            <person name="Wang G."/>
        </authorList>
    </citation>
    <scope>NUCLEOTIDE SEQUENCE [LARGE SCALE GENOMIC DNA]</scope>
    <source>
        <strain evidence="5 6">YS-25</strain>
    </source>
</reference>
<comment type="caution">
    <text evidence="5">The sequence shown here is derived from an EMBL/GenBank/DDBJ whole genome shotgun (WGS) entry which is preliminary data.</text>
</comment>
<dbReference type="InterPro" id="IPR010982">
    <property type="entry name" value="Lambda_DNA-bd_dom_sf"/>
</dbReference>
<dbReference type="GO" id="GO:0000976">
    <property type="term" value="F:transcription cis-regulatory region binding"/>
    <property type="evidence" value="ECO:0007669"/>
    <property type="project" value="TreeGrafter"/>
</dbReference>
<dbReference type="SMART" id="SM00354">
    <property type="entry name" value="HTH_LACI"/>
    <property type="match status" value="1"/>
</dbReference>
<dbReference type="InterPro" id="IPR028082">
    <property type="entry name" value="Peripla_BP_I"/>
</dbReference>
<dbReference type="PANTHER" id="PTHR30146:SF109">
    <property type="entry name" value="HTH-TYPE TRANSCRIPTIONAL REGULATOR GALS"/>
    <property type="match status" value="1"/>
</dbReference>
<evidence type="ECO:0000313" key="6">
    <source>
        <dbReference type="Proteomes" id="UP000283433"/>
    </source>
</evidence>
<keyword evidence="2" id="KW-0238">DNA-binding</keyword>
<dbReference type="Proteomes" id="UP000283433">
    <property type="component" value="Unassembled WGS sequence"/>
</dbReference>
<keyword evidence="3" id="KW-0804">Transcription</keyword>
<evidence type="ECO:0000259" key="4">
    <source>
        <dbReference type="PROSITE" id="PS50932"/>
    </source>
</evidence>
<dbReference type="CDD" id="cd01392">
    <property type="entry name" value="HTH_LacI"/>
    <property type="match status" value="1"/>
</dbReference>
<dbReference type="OrthoDB" id="9803256at2"/>
<dbReference type="AlphaFoldDB" id="A0A419SBF7"/>
<dbReference type="InterPro" id="IPR046335">
    <property type="entry name" value="LacI/GalR-like_sensor"/>
</dbReference>
<accession>A0A419SBF7</accession>
<protein>
    <submittedName>
        <fullName evidence="5">LacI family transcriptional regulator</fullName>
    </submittedName>
</protein>
<name>A0A419SBF7_9SPHI</name>